<dbReference type="Proteomes" id="UP001341840">
    <property type="component" value="Unassembled WGS sequence"/>
</dbReference>
<evidence type="ECO:0000256" key="1">
    <source>
        <dbReference type="SAM" id="MobiDB-lite"/>
    </source>
</evidence>
<evidence type="ECO:0000313" key="3">
    <source>
        <dbReference type="EMBL" id="MED6119909.1"/>
    </source>
</evidence>
<dbReference type="InterPro" id="IPR003871">
    <property type="entry name" value="RFA1B/D_OB_1st"/>
</dbReference>
<keyword evidence="4" id="KW-1185">Reference proteome</keyword>
<gene>
    <name evidence="3" type="ORF">PIB30_016118</name>
</gene>
<evidence type="ECO:0000313" key="4">
    <source>
        <dbReference type="Proteomes" id="UP001341840"/>
    </source>
</evidence>
<proteinExistence type="predicted"/>
<organism evidence="3 4">
    <name type="scientific">Stylosanthes scabra</name>
    <dbReference type="NCBI Taxonomy" id="79078"/>
    <lineage>
        <taxon>Eukaryota</taxon>
        <taxon>Viridiplantae</taxon>
        <taxon>Streptophyta</taxon>
        <taxon>Embryophyta</taxon>
        <taxon>Tracheophyta</taxon>
        <taxon>Spermatophyta</taxon>
        <taxon>Magnoliopsida</taxon>
        <taxon>eudicotyledons</taxon>
        <taxon>Gunneridae</taxon>
        <taxon>Pentapetalae</taxon>
        <taxon>rosids</taxon>
        <taxon>fabids</taxon>
        <taxon>Fabales</taxon>
        <taxon>Fabaceae</taxon>
        <taxon>Papilionoideae</taxon>
        <taxon>50 kb inversion clade</taxon>
        <taxon>dalbergioids sensu lato</taxon>
        <taxon>Dalbergieae</taxon>
        <taxon>Pterocarpus clade</taxon>
        <taxon>Stylosanthes</taxon>
    </lineage>
</organism>
<feature type="compositionally biased region" description="Polar residues" evidence="1">
    <location>
        <begin position="327"/>
        <end position="339"/>
    </location>
</feature>
<name>A0ABU6R7I9_9FABA</name>
<evidence type="ECO:0000259" key="2">
    <source>
        <dbReference type="Pfam" id="PF02721"/>
    </source>
</evidence>
<accession>A0ABU6R7I9</accession>
<dbReference type="EMBL" id="JASCZI010030253">
    <property type="protein sequence ID" value="MED6119909.1"/>
    <property type="molecule type" value="Genomic_DNA"/>
</dbReference>
<sequence length="356" mass="39932">MGTKLTALTTKRSQYVINVWLVRMWEGPPEGNGSEGGAWEMLFHDFKGNRVHCTLPVGVIMTFKPILSEGRFYSLSNFLVVKNRLWMKSSLFEYRIILMQRSCVLLILQPLFPFKPFVFQSIASIINEESLQENVLFDVLAKVIGKEDPKEMVTKHGTNSKRIGLRVKDADKTSINCTLFGGLVDRIKPYIEEQKGEPLIVALRLFPVREWNESTIGAALAVMTVTRNAKKWMIISIVISALKPLKSVKKALEKKMLLRINIKSGNISRTEYVYNVSKPSLDQHLIKKHFIKQVEPVGKAEDLTASIGTSFDVIPLGSLDSVPPGQDSVNESKTVTNSKTRGRRIDSGVLGEVAIE</sequence>
<dbReference type="InterPro" id="IPR012340">
    <property type="entry name" value="NA-bd_OB-fold"/>
</dbReference>
<reference evidence="3 4" key="1">
    <citation type="journal article" date="2023" name="Plants (Basel)">
        <title>Bridging the Gap: Combining Genomics and Transcriptomics Approaches to Understand Stylosanthes scabra, an Orphan Legume from the Brazilian Caatinga.</title>
        <authorList>
            <person name="Ferreira-Neto J.R.C."/>
            <person name="da Silva M.D."/>
            <person name="Binneck E."/>
            <person name="de Melo N.F."/>
            <person name="da Silva R.H."/>
            <person name="de Melo A.L.T.M."/>
            <person name="Pandolfi V."/>
            <person name="Bustamante F.O."/>
            <person name="Brasileiro-Vidal A.C."/>
            <person name="Benko-Iseppon A.M."/>
        </authorList>
    </citation>
    <scope>NUCLEOTIDE SEQUENCE [LARGE SCALE GENOMIC DNA]</scope>
    <source>
        <tissue evidence="3">Leaves</tissue>
    </source>
</reference>
<feature type="domain" description="Replication protein A 70 kDa DNA-binding subunit B/D first OB fold" evidence="2">
    <location>
        <begin position="4"/>
        <end position="104"/>
    </location>
</feature>
<dbReference type="Gene3D" id="2.40.50.140">
    <property type="entry name" value="Nucleic acid-binding proteins"/>
    <property type="match status" value="2"/>
</dbReference>
<dbReference type="CDD" id="cd04480">
    <property type="entry name" value="RPA1_DBD_A_like"/>
    <property type="match status" value="1"/>
</dbReference>
<comment type="caution">
    <text evidence="3">The sequence shown here is derived from an EMBL/GenBank/DDBJ whole genome shotgun (WGS) entry which is preliminary data.</text>
</comment>
<dbReference type="SUPFAM" id="SSF50249">
    <property type="entry name" value="Nucleic acid-binding proteins"/>
    <property type="match status" value="1"/>
</dbReference>
<dbReference type="Pfam" id="PF02721">
    <property type="entry name" value="DUF223"/>
    <property type="match status" value="1"/>
</dbReference>
<protein>
    <recommendedName>
        <fullName evidence="2">Replication protein A 70 kDa DNA-binding subunit B/D first OB fold domain-containing protein</fullName>
    </recommendedName>
</protein>
<feature type="region of interest" description="Disordered" evidence="1">
    <location>
        <begin position="322"/>
        <end position="342"/>
    </location>
</feature>